<dbReference type="Proteomes" id="UP000001225">
    <property type="component" value="Chromosome"/>
</dbReference>
<accession>A9ID73</accession>
<dbReference type="EMBL" id="AM902716">
    <property type="protein sequence ID" value="CAP44773.1"/>
    <property type="molecule type" value="Genomic_DNA"/>
</dbReference>
<dbReference type="STRING" id="94624.Bpet4422"/>
<sequence length="582" mass="61334">MRLVDQVTRPVRGIQRSLAGLSQRAGLDRLARAARGVSQSMGVAVQRAMALGKRMLVMGGVAAGAVWGVNRLVAGVAEMGNEIQTASERLGVGTDWLQQWMYVGRQFGVQNDAMVDGLKELSLRADEFVLTAGGPAAEAFGRLGITTAQLKKTKGNTDALFNLVLGRLREVDNFAARQRLVDEIFGGTGGEQMAQMVSATREEIEAMMRAAHQVGAIIPPEQVAAAREYTRQMGDLQQMLTGIRTSVVGALLPAVNEWTKRMAALGRANREAVAQRILSGMREFWSVLRPIGAAVSWVADQVGGFGNLLGGLATIMATRLIVSVFATGVALVRLGFTAVTVGARLTVALLGGLVSVSRGLIGLAARAIPAAIMGIRALSLAFLTTPVGWIVTGIAAVAGAAFLIYRNWGSIADWFGNLWQGVKAFFSRGIGDIAKDLLAFSPAALLLHGIDAVFEMFGARPLTEIGGQWISGLWDGISARWDQLTGWMRGKVAELTSWMPDWARDGLGIGGGTPGGSSSPVAALGAPVARGAALLTAPMARADVGGELRIVIDSQGRPRVTEARRNGGLDFEVDSGVLGMAP</sequence>
<dbReference type="KEGG" id="bpt:Bpet4422"/>
<organism evidence="2 3">
    <name type="scientific">Bordetella petrii (strain ATCC BAA-461 / DSM 12804 / CCUG 43448 / CIP 107267 / Se-1111R)</name>
    <dbReference type="NCBI Taxonomy" id="340100"/>
    <lineage>
        <taxon>Bacteria</taxon>
        <taxon>Pseudomonadati</taxon>
        <taxon>Pseudomonadota</taxon>
        <taxon>Betaproteobacteria</taxon>
        <taxon>Burkholderiales</taxon>
        <taxon>Alcaligenaceae</taxon>
        <taxon>Bordetella</taxon>
    </lineage>
</organism>
<keyword evidence="1" id="KW-0812">Transmembrane</keyword>
<feature type="transmembrane region" description="Helical" evidence="1">
    <location>
        <begin position="347"/>
        <end position="368"/>
    </location>
</feature>
<reference evidence="2 3" key="1">
    <citation type="journal article" date="2008" name="BMC Genomics">
        <title>The missing link: Bordetella petrii is endowed with both the metabolic versatility of environmental bacteria and virulence traits of pathogenic Bordetellae.</title>
        <authorList>
            <person name="Gross R."/>
            <person name="Guzman C.A."/>
            <person name="Sebaihia M."/>
            <person name="Martins Dos Santos V.A."/>
            <person name="Pieper D.H."/>
            <person name="Koebnik R."/>
            <person name="Lechner M."/>
            <person name="Bartels D."/>
            <person name="Buhrmester J."/>
            <person name="Choudhuri J.V."/>
            <person name="Ebensen T."/>
            <person name="Gaigalat L."/>
            <person name="Herrmann S."/>
            <person name="Khachane A.N."/>
            <person name="Larisch C."/>
            <person name="Link S."/>
            <person name="Linke B."/>
            <person name="Meyer F."/>
            <person name="Mormann S."/>
            <person name="Nakunst D."/>
            <person name="Rueckert C."/>
            <person name="Schneiker-Bekel S."/>
            <person name="Schulze K."/>
            <person name="Vorhoelter F.J."/>
            <person name="Yevsa T."/>
            <person name="Engle J.T."/>
            <person name="Goldman W.E."/>
            <person name="Puehler A."/>
            <person name="Goebel U.B."/>
            <person name="Goesmann A."/>
            <person name="Bloecker H."/>
            <person name="Kaiser O."/>
            <person name="Martinez-Arias R."/>
        </authorList>
    </citation>
    <scope>NUCLEOTIDE SEQUENCE [LARGE SCALE GENOMIC DNA]</scope>
    <source>
        <strain evidence="3">ATCC BAA-461 / DSM 12804 / CCUG 43448 / CIP 107267 / Se-1111R</strain>
    </source>
</reference>
<dbReference type="PANTHER" id="PTHR37813">
    <property type="entry name" value="FELS-2 PROPHAGE PROTEIN"/>
    <property type="match status" value="1"/>
</dbReference>
<dbReference type="AlphaFoldDB" id="A9ID73"/>
<feature type="transmembrane region" description="Helical" evidence="1">
    <location>
        <begin position="380"/>
        <end position="405"/>
    </location>
</feature>
<keyword evidence="3" id="KW-1185">Reference proteome</keyword>
<keyword evidence="1" id="KW-1133">Transmembrane helix</keyword>
<dbReference type="eggNOG" id="COG5280">
    <property type="taxonomic scope" value="Bacteria"/>
</dbReference>
<keyword evidence="1" id="KW-0472">Membrane</keyword>
<protein>
    <submittedName>
        <fullName evidence="2">Phage tail protein</fullName>
    </submittedName>
</protein>
<feature type="transmembrane region" description="Helical" evidence="1">
    <location>
        <begin position="320"/>
        <end position="341"/>
    </location>
</feature>
<name>A9ID73_BORPD</name>
<evidence type="ECO:0000313" key="2">
    <source>
        <dbReference type="EMBL" id="CAP44773.1"/>
    </source>
</evidence>
<dbReference type="PANTHER" id="PTHR37813:SF1">
    <property type="entry name" value="FELS-2 PROPHAGE PROTEIN"/>
    <property type="match status" value="1"/>
</dbReference>
<gene>
    <name evidence="2" type="ordered locus">Bpet4422</name>
</gene>
<evidence type="ECO:0000256" key="1">
    <source>
        <dbReference type="SAM" id="Phobius"/>
    </source>
</evidence>
<proteinExistence type="predicted"/>
<evidence type="ECO:0000313" key="3">
    <source>
        <dbReference type="Proteomes" id="UP000001225"/>
    </source>
</evidence>